<sequence>MRRDRRPFARLVVGVLLALGSGAAASAAVAAPAADPLAAPAAAATAAVYLIQGVDATTMSLSVDGKAVGPDAAAAKTVVGPLRLTPGRHVVSAVPDAGGDTVEAAIEVAAGSSTDLVLHRQADATKPPVFTTYPNDLSAVTAGSGRLTVAHTAAVGPADIRVKGKVLFANVANGEELTLTVPAGAYPVDIVPAAANGPVVFGPADVPVAKASLTRVFAIGVAETDSMDAVVQVLPVATRGSGADPDRVDAGTGGQAQSLIAASRAGATPVNAPGMAPGPDLAALAGVLVLGAAAAGVGAARRGRTRAAPR</sequence>
<dbReference type="Proteomes" id="UP001501326">
    <property type="component" value="Unassembled WGS sequence"/>
</dbReference>
<keyword evidence="1" id="KW-0472">Membrane</keyword>
<keyword evidence="1" id="KW-1133">Transmembrane helix</keyword>
<proteinExistence type="predicted"/>
<evidence type="ECO:0000256" key="1">
    <source>
        <dbReference type="SAM" id="Phobius"/>
    </source>
</evidence>
<dbReference type="Pfam" id="PF14344">
    <property type="entry name" value="DUF4397"/>
    <property type="match status" value="1"/>
</dbReference>
<dbReference type="InterPro" id="IPR025510">
    <property type="entry name" value="DUF4397"/>
</dbReference>
<keyword evidence="5" id="KW-1185">Reference proteome</keyword>
<feature type="chain" id="PRO_5046334341" description="DUF4397 domain-containing protein" evidence="2">
    <location>
        <begin position="31"/>
        <end position="310"/>
    </location>
</feature>
<feature type="domain" description="DUF4397" evidence="3">
    <location>
        <begin position="54"/>
        <end position="157"/>
    </location>
</feature>
<keyword evidence="2" id="KW-0732">Signal</keyword>
<evidence type="ECO:0000259" key="3">
    <source>
        <dbReference type="Pfam" id="PF14344"/>
    </source>
</evidence>
<keyword evidence="1" id="KW-0812">Transmembrane</keyword>
<protein>
    <recommendedName>
        <fullName evidence="3">DUF4397 domain-containing protein</fullName>
    </recommendedName>
</protein>
<comment type="caution">
    <text evidence="4">The sequence shown here is derived from an EMBL/GenBank/DDBJ whole genome shotgun (WGS) entry which is preliminary data.</text>
</comment>
<feature type="transmembrane region" description="Helical" evidence="1">
    <location>
        <begin position="281"/>
        <end position="300"/>
    </location>
</feature>
<evidence type="ECO:0000313" key="5">
    <source>
        <dbReference type="Proteomes" id="UP001501326"/>
    </source>
</evidence>
<name>A0ABN3UMG1_9MICO</name>
<feature type="signal peptide" evidence="2">
    <location>
        <begin position="1"/>
        <end position="30"/>
    </location>
</feature>
<organism evidence="4 5">
    <name type="scientific">Pedococcus aerophilus</name>
    <dbReference type="NCBI Taxonomy" id="436356"/>
    <lineage>
        <taxon>Bacteria</taxon>
        <taxon>Bacillati</taxon>
        <taxon>Actinomycetota</taxon>
        <taxon>Actinomycetes</taxon>
        <taxon>Micrococcales</taxon>
        <taxon>Intrasporangiaceae</taxon>
        <taxon>Pedococcus</taxon>
    </lineage>
</organism>
<reference evidence="5" key="1">
    <citation type="journal article" date="2019" name="Int. J. Syst. Evol. Microbiol.">
        <title>The Global Catalogue of Microorganisms (GCM) 10K type strain sequencing project: providing services to taxonomists for standard genome sequencing and annotation.</title>
        <authorList>
            <consortium name="The Broad Institute Genomics Platform"/>
            <consortium name="The Broad Institute Genome Sequencing Center for Infectious Disease"/>
            <person name="Wu L."/>
            <person name="Ma J."/>
        </authorList>
    </citation>
    <scope>NUCLEOTIDE SEQUENCE [LARGE SCALE GENOMIC DNA]</scope>
    <source>
        <strain evidence="5">JCM 16378</strain>
    </source>
</reference>
<gene>
    <name evidence="4" type="ORF">GCM10009867_18330</name>
</gene>
<accession>A0ABN3UMG1</accession>
<evidence type="ECO:0000256" key="2">
    <source>
        <dbReference type="SAM" id="SignalP"/>
    </source>
</evidence>
<evidence type="ECO:0000313" key="4">
    <source>
        <dbReference type="EMBL" id="GAA2735622.1"/>
    </source>
</evidence>
<dbReference type="EMBL" id="BAAARN010000001">
    <property type="protein sequence ID" value="GAA2735622.1"/>
    <property type="molecule type" value="Genomic_DNA"/>
</dbReference>